<evidence type="ECO:0000313" key="3">
    <source>
        <dbReference type="EMBL" id="ORY64665.1"/>
    </source>
</evidence>
<dbReference type="Gene3D" id="1.10.8.10">
    <property type="entry name" value="DNA helicase RuvA subunit, C-terminal domain"/>
    <property type="match status" value="1"/>
</dbReference>
<dbReference type="InterPro" id="IPR009060">
    <property type="entry name" value="UBA-like_sf"/>
</dbReference>
<evidence type="ECO:0000259" key="2">
    <source>
        <dbReference type="PROSITE" id="PS50030"/>
    </source>
</evidence>
<feature type="region of interest" description="Disordered" evidence="1">
    <location>
        <begin position="38"/>
        <end position="75"/>
    </location>
</feature>
<comment type="caution">
    <text evidence="3">The sequence shown here is derived from an EMBL/GenBank/DDBJ whole genome shotgun (WGS) entry which is preliminary data.</text>
</comment>
<dbReference type="CDD" id="cd14309">
    <property type="entry name" value="UBA_scDdi1_like"/>
    <property type="match status" value="1"/>
</dbReference>
<name>A0A1Y2E1C7_9FUNG</name>
<dbReference type="AlphaFoldDB" id="A0A1Y2E1C7"/>
<dbReference type="EMBL" id="MCOG01000053">
    <property type="protein sequence ID" value="ORY64665.1"/>
    <property type="molecule type" value="Genomic_DNA"/>
</dbReference>
<dbReference type="SUPFAM" id="SSF46934">
    <property type="entry name" value="UBA-like"/>
    <property type="match status" value="1"/>
</dbReference>
<organism evidence="3 4">
    <name type="scientific">Neocallimastix californiae</name>
    <dbReference type="NCBI Taxonomy" id="1754190"/>
    <lineage>
        <taxon>Eukaryota</taxon>
        <taxon>Fungi</taxon>
        <taxon>Fungi incertae sedis</taxon>
        <taxon>Chytridiomycota</taxon>
        <taxon>Chytridiomycota incertae sedis</taxon>
        <taxon>Neocallimastigomycetes</taxon>
        <taxon>Neocallimastigales</taxon>
        <taxon>Neocallimastigaceae</taxon>
        <taxon>Neocallimastix</taxon>
    </lineage>
</organism>
<dbReference type="InterPro" id="IPR015940">
    <property type="entry name" value="UBA"/>
</dbReference>
<dbReference type="STRING" id="1754190.A0A1Y2E1C7"/>
<feature type="domain" description="UBA" evidence="2">
    <location>
        <begin position="73"/>
        <end position="111"/>
    </location>
</feature>
<dbReference type="Pfam" id="PF00627">
    <property type="entry name" value="UBA"/>
    <property type="match status" value="1"/>
</dbReference>
<protein>
    <recommendedName>
        <fullName evidence="2">UBA domain-containing protein</fullName>
    </recommendedName>
</protein>
<reference evidence="3 4" key="1">
    <citation type="submission" date="2016-08" db="EMBL/GenBank/DDBJ databases">
        <title>A Parts List for Fungal Cellulosomes Revealed by Comparative Genomics.</title>
        <authorList>
            <consortium name="DOE Joint Genome Institute"/>
            <person name="Haitjema C.H."/>
            <person name="Gilmore S.P."/>
            <person name="Henske J.K."/>
            <person name="Solomon K.V."/>
            <person name="De Groot R."/>
            <person name="Kuo A."/>
            <person name="Mondo S.J."/>
            <person name="Salamov A.A."/>
            <person name="Labutti K."/>
            <person name="Zhao Z."/>
            <person name="Chiniquy J."/>
            <person name="Barry K."/>
            <person name="Brewer H.M."/>
            <person name="Purvine S.O."/>
            <person name="Wright A.T."/>
            <person name="Boxma B."/>
            <person name="Van Alen T."/>
            <person name="Hackstein J.H."/>
            <person name="Baker S.E."/>
            <person name="Grigoriev I.V."/>
            <person name="O'Malley M.A."/>
        </authorList>
    </citation>
    <scope>NUCLEOTIDE SEQUENCE [LARGE SCALE GENOMIC DNA]</scope>
    <source>
        <strain evidence="3 4">G1</strain>
    </source>
</reference>
<feature type="compositionally biased region" description="Basic and acidic residues" evidence="1">
    <location>
        <begin position="38"/>
        <end position="52"/>
    </location>
</feature>
<feature type="compositionally biased region" description="Polar residues" evidence="1">
    <location>
        <begin position="56"/>
        <end position="73"/>
    </location>
</feature>
<dbReference type="PANTHER" id="PTHR15397:SF3">
    <property type="entry name" value="DNA DAMAGE INDUCIBLE 1 HOMOLOG 2"/>
    <property type="match status" value="1"/>
</dbReference>
<keyword evidence="4" id="KW-1185">Reference proteome</keyword>
<evidence type="ECO:0000313" key="4">
    <source>
        <dbReference type="Proteomes" id="UP000193920"/>
    </source>
</evidence>
<dbReference type="OrthoDB" id="1047367at2759"/>
<dbReference type="PANTHER" id="PTHR15397">
    <property type="entry name" value="SODIUM-GLUCOSE COTRANSPORTER REGULATORY PROTEIN -RELATED"/>
    <property type="match status" value="1"/>
</dbReference>
<proteinExistence type="predicted"/>
<evidence type="ECO:0000256" key="1">
    <source>
        <dbReference type="SAM" id="MobiDB-lite"/>
    </source>
</evidence>
<accession>A0A1Y2E1C7</accession>
<dbReference type="PROSITE" id="PS50030">
    <property type="entry name" value="UBA"/>
    <property type="match status" value="1"/>
</dbReference>
<dbReference type="SMART" id="SM00165">
    <property type="entry name" value="UBA"/>
    <property type="match status" value="1"/>
</dbReference>
<dbReference type="Proteomes" id="UP000193920">
    <property type="component" value="Unassembled WGS sequence"/>
</dbReference>
<gene>
    <name evidence="3" type="ORF">LY90DRAFT_227377</name>
</gene>
<sequence>MLKRHQVIIDLGEGVLKIGSESVPFLAEHEIPKRVVNKEELKGQLDKGKQIETPKPASNPTPITNDSGSSSETFPEESIKDLMNLGFSRLEVIQALKLANGDKNMAASLLF</sequence>